<comment type="caution">
    <text evidence="2">The sequence shown here is derived from an EMBL/GenBank/DDBJ whole genome shotgun (WGS) entry which is preliminary data.</text>
</comment>
<organism evidence="2 3">
    <name type="scientific">Kushneria aurantia</name>
    <dbReference type="NCBI Taxonomy" id="504092"/>
    <lineage>
        <taxon>Bacteria</taxon>
        <taxon>Pseudomonadati</taxon>
        <taxon>Pseudomonadota</taxon>
        <taxon>Gammaproteobacteria</taxon>
        <taxon>Oceanospirillales</taxon>
        <taxon>Halomonadaceae</taxon>
        <taxon>Kushneria</taxon>
    </lineage>
</organism>
<sequence length="227" mass="23756">MINERPIPFHAFALLFVIAGATDALIYLHSRELLAVYMTGNSSHIGRAIGQGHWATIAPLAAVIGTFFVATTLAAWLGQRAGRWRATLILLLSGTLMALAVPFTTAGSYSLMTVAMIAAAMGSLNQVSSRVIGVTFLTGMIVQTGRSLAQGEWLAGLDGLARWAALIGGAVLATLLDSRYGELALLFVAGALAAGAPFTAWNAHLAGAGDPQREQADRRESRSGSGY</sequence>
<proteinExistence type="predicted"/>
<dbReference type="InterPro" id="IPR010699">
    <property type="entry name" value="DUF1275"/>
</dbReference>
<feature type="transmembrane region" description="Helical" evidence="1">
    <location>
        <begin position="7"/>
        <end position="28"/>
    </location>
</feature>
<accession>A0ABV6G2G2</accession>
<name>A0ABV6G2G2_9GAMM</name>
<keyword evidence="1" id="KW-0472">Membrane</keyword>
<evidence type="ECO:0000313" key="2">
    <source>
        <dbReference type="EMBL" id="MFC0267847.1"/>
    </source>
</evidence>
<feature type="transmembrane region" description="Helical" evidence="1">
    <location>
        <begin position="57"/>
        <end position="77"/>
    </location>
</feature>
<evidence type="ECO:0000313" key="3">
    <source>
        <dbReference type="Proteomes" id="UP001589814"/>
    </source>
</evidence>
<dbReference type="Pfam" id="PF06912">
    <property type="entry name" value="DUF1275"/>
    <property type="match status" value="1"/>
</dbReference>
<keyword evidence="3" id="KW-1185">Reference proteome</keyword>
<dbReference type="EMBL" id="JBHLVX010000025">
    <property type="protein sequence ID" value="MFC0267847.1"/>
    <property type="molecule type" value="Genomic_DNA"/>
</dbReference>
<reference evidence="2 3" key="1">
    <citation type="submission" date="2024-09" db="EMBL/GenBank/DDBJ databases">
        <authorList>
            <person name="Sun Q."/>
            <person name="Mori K."/>
        </authorList>
    </citation>
    <scope>NUCLEOTIDE SEQUENCE [LARGE SCALE GENOMIC DNA]</scope>
    <source>
        <strain evidence="2 3">CCM 7415</strain>
    </source>
</reference>
<protein>
    <submittedName>
        <fullName evidence="2">YoaK family protein</fullName>
    </submittedName>
</protein>
<keyword evidence="1" id="KW-1133">Transmembrane helix</keyword>
<feature type="transmembrane region" description="Helical" evidence="1">
    <location>
        <begin position="84"/>
        <end position="101"/>
    </location>
</feature>
<evidence type="ECO:0000256" key="1">
    <source>
        <dbReference type="SAM" id="Phobius"/>
    </source>
</evidence>
<keyword evidence="1" id="KW-0812">Transmembrane</keyword>
<feature type="transmembrane region" description="Helical" evidence="1">
    <location>
        <begin position="183"/>
        <end position="201"/>
    </location>
</feature>
<dbReference type="PANTHER" id="PTHR37314">
    <property type="entry name" value="SLR0142 PROTEIN"/>
    <property type="match status" value="1"/>
</dbReference>
<feature type="transmembrane region" description="Helical" evidence="1">
    <location>
        <begin position="160"/>
        <end position="176"/>
    </location>
</feature>
<dbReference type="PANTHER" id="PTHR37314:SF4">
    <property type="entry name" value="UPF0700 TRANSMEMBRANE PROTEIN YOAK"/>
    <property type="match status" value="1"/>
</dbReference>
<dbReference type="Proteomes" id="UP001589814">
    <property type="component" value="Unassembled WGS sequence"/>
</dbReference>
<gene>
    <name evidence="2" type="ORF">ACFFHW_07575</name>
</gene>
<dbReference type="RefSeq" id="WP_019952817.1">
    <property type="nucleotide sequence ID" value="NZ_JBHLVX010000025.1"/>
</dbReference>